<organism evidence="7 8">
    <name type="scientific">Demequina zhanjiangensis</name>
    <dbReference type="NCBI Taxonomy" id="3051659"/>
    <lineage>
        <taxon>Bacteria</taxon>
        <taxon>Bacillati</taxon>
        <taxon>Actinomycetota</taxon>
        <taxon>Actinomycetes</taxon>
        <taxon>Micrococcales</taxon>
        <taxon>Demequinaceae</taxon>
        <taxon>Demequina</taxon>
    </lineage>
</organism>
<sequence>MIARIRKHLEERQNGEGGFTLVELLVVIIIIGILAAIAIPIYLDQQAKAKDSAAKSDLANYRTQVAAWMVDNPSSNPSTGAVSWNGSPDITPTVVNASYQAGTFCIAVTYTGGTMTQISSDQDGVLYENSATC</sequence>
<keyword evidence="5 6" id="KW-0472">Membrane</keyword>
<keyword evidence="2" id="KW-0488">Methylation</keyword>
<dbReference type="RefSeq" id="WP_301127669.1">
    <property type="nucleotide sequence ID" value="NZ_JAUHPV010000003.1"/>
</dbReference>
<dbReference type="PRINTS" id="PR00813">
    <property type="entry name" value="BCTERIALGSPG"/>
</dbReference>
<dbReference type="Proteomes" id="UP001172738">
    <property type="component" value="Unassembled WGS sequence"/>
</dbReference>
<comment type="subcellular location">
    <subcellularLocation>
        <location evidence="1">Membrane</location>
        <topology evidence="1">Single-pass membrane protein</topology>
    </subcellularLocation>
</comment>
<dbReference type="PANTHER" id="PTHR30093:SF44">
    <property type="entry name" value="TYPE II SECRETION SYSTEM CORE PROTEIN G"/>
    <property type="match status" value="1"/>
</dbReference>
<accession>A0ABT8G0X7</accession>
<evidence type="ECO:0000256" key="4">
    <source>
        <dbReference type="ARBA" id="ARBA00022989"/>
    </source>
</evidence>
<evidence type="ECO:0000313" key="7">
    <source>
        <dbReference type="EMBL" id="MDN4472790.1"/>
    </source>
</evidence>
<evidence type="ECO:0000256" key="1">
    <source>
        <dbReference type="ARBA" id="ARBA00004167"/>
    </source>
</evidence>
<dbReference type="SUPFAM" id="SSF54523">
    <property type="entry name" value="Pili subunits"/>
    <property type="match status" value="1"/>
</dbReference>
<keyword evidence="8" id="KW-1185">Reference proteome</keyword>
<dbReference type="PANTHER" id="PTHR30093">
    <property type="entry name" value="GENERAL SECRETION PATHWAY PROTEIN G"/>
    <property type="match status" value="1"/>
</dbReference>
<name>A0ABT8G0X7_9MICO</name>
<evidence type="ECO:0000256" key="3">
    <source>
        <dbReference type="ARBA" id="ARBA00022692"/>
    </source>
</evidence>
<dbReference type="InterPro" id="IPR000983">
    <property type="entry name" value="Bac_GSPG_pilin"/>
</dbReference>
<feature type="transmembrane region" description="Helical" evidence="6">
    <location>
        <begin position="21"/>
        <end position="43"/>
    </location>
</feature>
<gene>
    <name evidence="7" type="ORF">QQX04_07270</name>
</gene>
<keyword evidence="3 6" id="KW-0812">Transmembrane</keyword>
<dbReference type="EMBL" id="JAUHPV010000003">
    <property type="protein sequence ID" value="MDN4472790.1"/>
    <property type="molecule type" value="Genomic_DNA"/>
</dbReference>
<dbReference type="NCBIfam" id="TIGR02532">
    <property type="entry name" value="IV_pilin_GFxxxE"/>
    <property type="match status" value="1"/>
</dbReference>
<proteinExistence type="predicted"/>
<dbReference type="Gene3D" id="3.30.700.10">
    <property type="entry name" value="Glycoprotein, Type 4 Pilin"/>
    <property type="match status" value="1"/>
</dbReference>
<dbReference type="Pfam" id="PF07963">
    <property type="entry name" value="N_methyl"/>
    <property type="match status" value="1"/>
</dbReference>
<reference evidence="7" key="1">
    <citation type="submission" date="2023-06" db="EMBL/GenBank/DDBJ databases">
        <title>SYSU T00b26.</title>
        <authorList>
            <person name="Gao L."/>
            <person name="Fang B.-Z."/>
            <person name="Li W.-J."/>
        </authorList>
    </citation>
    <scope>NUCLEOTIDE SEQUENCE</scope>
    <source>
        <strain evidence="7">SYSU T00b26</strain>
    </source>
</reference>
<dbReference type="InterPro" id="IPR045584">
    <property type="entry name" value="Pilin-like"/>
</dbReference>
<evidence type="ECO:0000313" key="8">
    <source>
        <dbReference type="Proteomes" id="UP001172738"/>
    </source>
</evidence>
<dbReference type="InterPro" id="IPR012902">
    <property type="entry name" value="N_methyl_site"/>
</dbReference>
<dbReference type="PROSITE" id="PS00409">
    <property type="entry name" value="PROKAR_NTER_METHYL"/>
    <property type="match status" value="1"/>
</dbReference>
<evidence type="ECO:0000256" key="2">
    <source>
        <dbReference type="ARBA" id="ARBA00022481"/>
    </source>
</evidence>
<evidence type="ECO:0000256" key="6">
    <source>
        <dbReference type="SAM" id="Phobius"/>
    </source>
</evidence>
<evidence type="ECO:0000256" key="5">
    <source>
        <dbReference type="ARBA" id="ARBA00023136"/>
    </source>
</evidence>
<comment type="caution">
    <text evidence="7">The sequence shown here is derived from an EMBL/GenBank/DDBJ whole genome shotgun (WGS) entry which is preliminary data.</text>
</comment>
<keyword evidence="4 6" id="KW-1133">Transmembrane helix</keyword>
<protein>
    <submittedName>
        <fullName evidence="7">Prepilin-type N-terminal cleavage/methylation domain-containing protein</fullName>
    </submittedName>
</protein>